<gene>
    <name evidence="1" type="ORF">NQ315_002879</name>
</gene>
<protein>
    <submittedName>
        <fullName evidence="1">Uncharacterized protein</fullName>
    </submittedName>
</protein>
<keyword evidence="2" id="KW-1185">Reference proteome</keyword>
<sequence>MPSTSRDVANDIQNRSIQSTSRMECGINVRDGDGVKKIDSAFNNRIAVFQIEPTGDINIMVASLDIFFQVVRDKILRLLKALVDLYTNMKMQGELNLDGITFPAQVREISRFQRKDGITINVFGLEKTKKGHNIIGPLYHMRKRQPKHVTMTEEKLKAHLEREDCQKIASILPEPGILEFKDFQLCLKAPFVIYSDFEAVLRPIQSCSPDLTEIYYVHSHS</sequence>
<organism evidence="1 2">
    <name type="scientific">Exocentrus adspersus</name>
    <dbReference type="NCBI Taxonomy" id="1586481"/>
    <lineage>
        <taxon>Eukaryota</taxon>
        <taxon>Metazoa</taxon>
        <taxon>Ecdysozoa</taxon>
        <taxon>Arthropoda</taxon>
        <taxon>Hexapoda</taxon>
        <taxon>Insecta</taxon>
        <taxon>Pterygota</taxon>
        <taxon>Neoptera</taxon>
        <taxon>Endopterygota</taxon>
        <taxon>Coleoptera</taxon>
        <taxon>Polyphaga</taxon>
        <taxon>Cucujiformia</taxon>
        <taxon>Chrysomeloidea</taxon>
        <taxon>Cerambycidae</taxon>
        <taxon>Lamiinae</taxon>
        <taxon>Acanthocinini</taxon>
        <taxon>Exocentrus</taxon>
    </lineage>
</organism>
<dbReference type="PANTHER" id="PTHR31511:SF12">
    <property type="entry name" value="RHO TERMINATION FACTOR N-TERMINAL DOMAIN-CONTAINING PROTEIN"/>
    <property type="match status" value="1"/>
</dbReference>
<dbReference type="EMBL" id="JANEYG010000105">
    <property type="protein sequence ID" value="KAJ8913001.1"/>
    <property type="molecule type" value="Genomic_DNA"/>
</dbReference>
<dbReference type="PANTHER" id="PTHR31511">
    <property type="entry name" value="PROTEIN CBG23764"/>
    <property type="match status" value="1"/>
</dbReference>
<name>A0AAV8VGK2_9CUCU</name>
<dbReference type="Proteomes" id="UP001159042">
    <property type="component" value="Unassembled WGS sequence"/>
</dbReference>
<evidence type="ECO:0000313" key="2">
    <source>
        <dbReference type="Proteomes" id="UP001159042"/>
    </source>
</evidence>
<reference evidence="1 2" key="1">
    <citation type="journal article" date="2023" name="Insect Mol. Biol.">
        <title>Genome sequencing provides insights into the evolution of gene families encoding plant cell wall-degrading enzymes in longhorned beetles.</title>
        <authorList>
            <person name="Shin N.R."/>
            <person name="Okamura Y."/>
            <person name="Kirsch R."/>
            <person name="Pauchet Y."/>
        </authorList>
    </citation>
    <scope>NUCLEOTIDE SEQUENCE [LARGE SCALE GENOMIC DNA]</scope>
    <source>
        <strain evidence="1">EAD_L_NR</strain>
    </source>
</reference>
<comment type="caution">
    <text evidence="1">The sequence shown here is derived from an EMBL/GenBank/DDBJ whole genome shotgun (WGS) entry which is preliminary data.</text>
</comment>
<dbReference type="AlphaFoldDB" id="A0AAV8VGK2"/>
<proteinExistence type="predicted"/>
<accession>A0AAV8VGK2</accession>
<evidence type="ECO:0000313" key="1">
    <source>
        <dbReference type="EMBL" id="KAJ8913001.1"/>
    </source>
</evidence>